<comment type="caution">
    <text evidence="1">The sequence shown here is derived from an EMBL/GenBank/DDBJ whole genome shotgun (WGS) entry which is preliminary data.</text>
</comment>
<proteinExistence type="predicted"/>
<dbReference type="InterPro" id="IPR036249">
    <property type="entry name" value="Thioredoxin-like_sf"/>
</dbReference>
<reference evidence="1" key="1">
    <citation type="journal article" date="2014" name="Int. J. Syst. Evol. Microbiol.">
        <title>Complete genome sequence of Corynebacterium casei LMG S-19264T (=DSM 44701T), isolated from a smear-ripened cheese.</title>
        <authorList>
            <consortium name="US DOE Joint Genome Institute (JGI-PGF)"/>
            <person name="Walter F."/>
            <person name="Albersmeier A."/>
            <person name="Kalinowski J."/>
            <person name="Ruckert C."/>
        </authorList>
    </citation>
    <scope>NUCLEOTIDE SEQUENCE</scope>
    <source>
        <strain evidence="1">JCM 14719</strain>
    </source>
</reference>
<dbReference type="InterPro" id="IPR038218">
    <property type="entry name" value="YuzD-like_sp"/>
</dbReference>
<dbReference type="EMBL" id="BMOF01000011">
    <property type="protein sequence ID" value="GGJ97061.1"/>
    <property type="molecule type" value="Genomic_DNA"/>
</dbReference>
<protein>
    <submittedName>
        <fullName evidence="1">Putative disulfide oxidoreductase YuzD</fullName>
    </submittedName>
</protein>
<evidence type="ECO:0000313" key="1">
    <source>
        <dbReference type="EMBL" id="GGJ97061.1"/>
    </source>
</evidence>
<reference evidence="1" key="2">
    <citation type="submission" date="2020-09" db="EMBL/GenBank/DDBJ databases">
        <authorList>
            <person name="Sun Q."/>
            <person name="Ohkuma M."/>
        </authorList>
    </citation>
    <scope>NUCLEOTIDE SEQUENCE</scope>
    <source>
        <strain evidence="1">JCM 14719</strain>
    </source>
</reference>
<sequence length="109" mass="11805">MPVEVTVYGADVRCPSCVNAPSSKETAEWLEAVLGRKFGPERVTVRYVDIHAPQTPADAEWARRVLDDEFFYPLVVIDGDAVAEGVVELKPVLKKLAALGLAESGPPRG</sequence>
<organism evidence="1 2">
    <name type="scientific">Calditerricola satsumensis</name>
    <dbReference type="NCBI Taxonomy" id="373054"/>
    <lineage>
        <taxon>Bacteria</taxon>
        <taxon>Bacillati</taxon>
        <taxon>Bacillota</taxon>
        <taxon>Bacilli</taxon>
        <taxon>Bacillales</taxon>
        <taxon>Bacillaceae</taxon>
        <taxon>Calditerricola</taxon>
    </lineage>
</organism>
<keyword evidence="2" id="KW-1185">Reference proteome</keyword>
<gene>
    <name evidence="1" type="primary">yuzD</name>
    <name evidence="1" type="ORF">GCM10007043_08600</name>
</gene>
<dbReference type="Pfam" id="PF07315">
    <property type="entry name" value="DUF1462"/>
    <property type="match status" value="1"/>
</dbReference>
<name>A0A8J3BDV0_9BACI</name>
<dbReference type="InterPro" id="IPR009190">
    <property type="entry name" value="DUF1462"/>
</dbReference>
<evidence type="ECO:0000313" key="2">
    <source>
        <dbReference type="Proteomes" id="UP000637720"/>
    </source>
</evidence>
<dbReference type="Gene3D" id="3.40.30.30">
    <property type="entry name" value="Hypothetical protein sa0798"/>
    <property type="match status" value="1"/>
</dbReference>
<dbReference type="RefSeq" id="WP_054672030.1">
    <property type="nucleotide sequence ID" value="NZ_BMOF01000011.1"/>
</dbReference>
<accession>A0A8J3BDV0</accession>
<dbReference type="AlphaFoldDB" id="A0A8J3BDV0"/>
<dbReference type="Proteomes" id="UP000637720">
    <property type="component" value="Unassembled WGS sequence"/>
</dbReference>
<dbReference type="SUPFAM" id="SSF52833">
    <property type="entry name" value="Thioredoxin-like"/>
    <property type="match status" value="1"/>
</dbReference>